<dbReference type="AlphaFoldDB" id="A0A381RSR3"/>
<proteinExistence type="predicted"/>
<gene>
    <name evidence="1" type="ORF">METZ01_LOCUS47118</name>
</gene>
<sequence>MKYGSVAAGHKSTAKAAMDILKDGGNAFDAAVTAVFVSMTSEYCLTGACGGGIMLAHPNNSSPIVFDFFIHTPKNYKSRKLDFCPVEINFGTSRQTFHIGKASIGVPGNVAGLLHIHSRLGSIPLKRIIAPAIHIAKHGTKINKAQEYLFNLLDPILTYSNDGKKLFKPKDRIMKNGDTFNNPDFANFLEK</sequence>
<dbReference type="PANTHER" id="PTHR43199:SF1">
    <property type="entry name" value="GLUTATHIONE HYDROLASE PROENZYME"/>
    <property type="match status" value="1"/>
</dbReference>
<dbReference type="InterPro" id="IPR051792">
    <property type="entry name" value="GGT_bact"/>
</dbReference>
<feature type="non-terminal residue" evidence="1">
    <location>
        <position position="191"/>
    </location>
</feature>
<reference evidence="1" key="1">
    <citation type="submission" date="2018-05" db="EMBL/GenBank/DDBJ databases">
        <authorList>
            <person name="Lanie J.A."/>
            <person name="Ng W.-L."/>
            <person name="Kazmierczak K.M."/>
            <person name="Andrzejewski T.M."/>
            <person name="Davidsen T.M."/>
            <person name="Wayne K.J."/>
            <person name="Tettelin H."/>
            <person name="Glass J.I."/>
            <person name="Rusch D."/>
            <person name="Podicherti R."/>
            <person name="Tsui H.-C.T."/>
            <person name="Winkler M.E."/>
        </authorList>
    </citation>
    <scope>NUCLEOTIDE SEQUENCE</scope>
</reference>
<evidence type="ECO:0000313" key="1">
    <source>
        <dbReference type="EMBL" id="SUZ94264.1"/>
    </source>
</evidence>
<accession>A0A381RSR3</accession>
<protein>
    <recommendedName>
        <fullName evidence="2">Gamma-glutamyltransferase</fullName>
    </recommendedName>
</protein>
<dbReference type="PRINTS" id="PR01210">
    <property type="entry name" value="GGTRANSPTASE"/>
</dbReference>
<dbReference type="SUPFAM" id="SSF56235">
    <property type="entry name" value="N-terminal nucleophile aminohydrolases (Ntn hydrolases)"/>
    <property type="match status" value="1"/>
</dbReference>
<dbReference type="EMBL" id="UINC01002219">
    <property type="protein sequence ID" value="SUZ94264.1"/>
    <property type="molecule type" value="Genomic_DNA"/>
</dbReference>
<dbReference type="InterPro" id="IPR029055">
    <property type="entry name" value="Ntn_hydrolases_N"/>
</dbReference>
<organism evidence="1">
    <name type="scientific">marine metagenome</name>
    <dbReference type="NCBI Taxonomy" id="408172"/>
    <lineage>
        <taxon>unclassified sequences</taxon>
        <taxon>metagenomes</taxon>
        <taxon>ecological metagenomes</taxon>
    </lineage>
</organism>
<dbReference type="PANTHER" id="PTHR43199">
    <property type="entry name" value="GLUTATHIONE HYDROLASE"/>
    <property type="match status" value="1"/>
</dbReference>
<dbReference type="Pfam" id="PF01019">
    <property type="entry name" value="G_glu_transpept"/>
    <property type="match status" value="1"/>
</dbReference>
<evidence type="ECO:0008006" key="2">
    <source>
        <dbReference type="Google" id="ProtNLM"/>
    </source>
</evidence>
<name>A0A381RSR3_9ZZZZ</name>